<proteinExistence type="predicted"/>
<reference evidence="1 2" key="1">
    <citation type="journal article" date="2016" name="Nat. Commun.">
        <title>Thousands of microbial genomes shed light on interconnected biogeochemical processes in an aquifer system.</title>
        <authorList>
            <person name="Anantharaman K."/>
            <person name="Brown C.T."/>
            <person name="Hug L.A."/>
            <person name="Sharon I."/>
            <person name="Castelle C.J."/>
            <person name="Probst A.J."/>
            <person name="Thomas B.C."/>
            <person name="Singh A."/>
            <person name="Wilkins M.J."/>
            <person name="Karaoz U."/>
            <person name="Brodie E.L."/>
            <person name="Williams K.H."/>
            <person name="Hubbard S.S."/>
            <person name="Banfield J.F."/>
        </authorList>
    </citation>
    <scope>NUCLEOTIDE SEQUENCE [LARGE SCALE GENOMIC DNA]</scope>
</reference>
<evidence type="ECO:0000313" key="2">
    <source>
        <dbReference type="Proteomes" id="UP000178771"/>
    </source>
</evidence>
<dbReference type="STRING" id="1802624.A2982_00545"/>
<comment type="caution">
    <text evidence="1">The sequence shown here is derived from an EMBL/GenBank/DDBJ whole genome shotgun (WGS) entry which is preliminary data.</text>
</comment>
<organism evidence="1 2">
    <name type="scientific">candidate division WWE3 bacterium RIFCSPLOWO2_01_FULL_39_13</name>
    <dbReference type="NCBI Taxonomy" id="1802624"/>
    <lineage>
        <taxon>Bacteria</taxon>
        <taxon>Katanobacteria</taxon>
    </lineage>
</organism>
<dbReference type="AlphaFoldDB" id="A0A1F4V3I3"/>
<name>A0A1F4V3I3_UNCKA</name>
<evidence type="ECO:0000313" key="1">
    <source>
        <dbReference type="EMBL" id="OGC51757.1"/>
    </source>
</evidence>
<protein>
    <submittedName>
        <fullName evidence="1">Uncharacterized protein</fullName>
    </submittedName>
</protein>
<dbReference type="Proteomes" id="UP000178771">
    <property type="component" value="Unassembled WGS sequence"/>
</dbReference>
<dbReference type="EMBL" id="MEVH01000014">
    <property type="protein sequence ID" value="OGC51757.1"/>
    <property type="molecule type" value="Genomic_DNA"/>
</dbReference>
<accession>A0A1F4V3I3</accession>
<sequence>METKQDKIKLPIGIKIDNDWLYTNLAALFDREDFILDVVKFRAELGLKSPISLNDRSKWISKEIGKAFGVTFPNNSFDNLDSGGKVYSRPETKFTKTINDLCSKYQKPPYFWIPIMNAVLCNKHSSAIPLPLAHANLTLEWNRSTKPEMSIVLYPGTTLKDVEKVYYEQIPKITKEYIQLVLKGKFKIFDTRGNIRRDREWYWLWKHGMGHTGISKKYKYITKQGVYQAIESYKQLLTP</sequence>
<gene>
    <name evidence="1" type="ORF">A2982_00545</name>
</gene>